<keyword evidence="12" id="KW-1185">Reference proteome</keyword>
<dbReference type="Gene3D" id="3.90.1200.10">
    <property type="match status" value="1"/>
</dbReference>
<dbReference type="Pfam" id="PF01636">
    <property type="entry name" value="APH"/>
    <property type="match status" value="1"/>
</dbReference>
<evidence type="ECO:0000256" key="3">
    <source>
        <dbReference type="ARBA" id="ARBA00022490"/>
    </source>
</evidence>
<dbReference type="InterPro" id="IPR011009">
    <property type="entry name" value="Kinase-like_dom_sf"/>
</dbReference>
<evidence type="ECO:0000256" key="9">
    <source>
        <dbReference type="ARBA" id="ARBA00040505"/>
    </source>
</evidence>
<evidence type="ECO:0000313" key="12">
    <source>
        <dbReference type="Proteomes" id="UP000759131"/>
    </source>
</evidence>
<dbReference type="PANTHER" id="PTHR21064:SF1">
    <property type="entry name" value="HYDROXYLYSINE KINASE"/>
    <property type="match status" value="1"/>
</dbReference>
<keyword evidence="3" id="KW-0963">Cytoplasm</keyword>
<proteinExistence type="inferred from homology"/>
<dbReference type="SUPFAM" id="SSF56112">
    <property type="entry name" value="Protein kinase-like (PK-like)"/>
    <property type="match status" value="1"/>
</dbReference>
<reference evidence="11" key="1">
    <citation type="submission" date="2020-11" db="EMBL/GenBank/DDBJ databases">
        <authorList>
            <person name="Tran Van P."/>
        </authorList>
    </citation>
    <scope>NUCLEOTIDE SEQUENCE</scope>
</reference>
<dbReference type="GO" id="GO:0047992">
    <property type="term" value="F:hydroxylysine kinase activity"/>
    <property type="evidence" value="ECO:0007669"/>
    <property type="project" value="UniProtKB-EC"/>
</dbReference>
<evidence type="ECO:0000256" key="2">
    <source>
        <dbReference type="ARBA" id="ARBA00006219"/>
    </source>
</evidence>
<feature type="domain" description="Aminoglycoside phosphotransferase" evidence="10">
    <location>
        <begin position="2"/>
        <end position="159"/>
    </location>
</feature>
<dbReference type="Proteomes" id="UP000759131">
    <property type="component" value="Unassembled WGS sequence"/>
</dbReference>
<evidence type="ECO:0000313" key="11">
    <source>
        <dbReference type="EMBL" id="CAD7633220.1"/>
    </source>
</evidence>
<comment type="similarity">
    <text evidence="2">Belongs to the aminoglycoside phosphotransferase family.</text>
</comment>
<evidence type="ECO:0000256" key="7">
    <source>
        <dbReference type="ARBA" id="ARBA00037368"/>
    </source>
</evidence>
<evidence type="ECO:0000256" key="8">
    <source>
        <dbReference type="ARBA" id="ARBA00038873"/>
    </source>
</evidence>
<comment type="subcellular location">
    <subcellularLocation>
        <location evidence="1">Cytoplasm</location>
    </subcellularLocation>
</comment>
<dbReference type="AlphaFoldDB" id="A0A7R9L3C0"/>
<dbReference type="GO" id="GO:0005737">
    <property type="term" value="C:cytoplasm"/>
    <property type="evidence" value="ECO:0007669"/>
    <property type="project" value="UniProtKB-SubCell"/>
</dbReference>
<dbReference type="OrthoDB" id="9973935at2759"/>
<gene>
    <name evidence="11" type="ORF">OSB1V03_LOCUS13618</name>
</gene>
<evidence type="ECO:0000256" key="4">
    <source>
        <dbReference type="ARBA" id="ARBA00022679"/>
    </source>
</evidence>
<dbReference type="PANTHER" id="PTHR21064">
    <property type="entry name" value="AMINOGLYCOSIDE PHOSPHOTRANSFERASE DOMAIN-CONTAINING PROTEIN-RELATED"/>
    <property type="match status" value="1"/>
</dbReference>
<dbReference type="EMBL" id="CAJPIZ010012348">
    <property type="protein sequence ID" value="CAG2113650.1"/>
    <property type="molecule type" value="Genomic_DNA"/>
</dbReference>
<protein>
    <recommendedName>
        <fullName evidence="9">Hydroxylysine kinase</fullName>
        <ecNumber evidence="8">2.7.1.81</ecNumber>
    </recommendedName>
</protein>
<organism evidence="11">
    <name type="scientific">Medioppia subpectinata</name>
    <dbReference type="NCBI Taxonomy" id="1979941"/>
    <lineage>
        <taxon>Eukaryota</taxon>
        <taxon>Metazoa</taxon>
        <taxon>Ecdysozoa</taxon>
        <taxon>Arthropoda</taxon>
        <taxon>Chelicerata</taxon>
        <taxon>Arachnida</taxon>
        <taxon>Acari</taxon>
        <taxon>Acariformes</taxon>
        <taxon>Sarcoptiformes</taxon>
        <taxon>Oribatida</taxon>
        <taxon>Brachypylina</taxon>
        <taxon>Oppioidea</taxon>
        <taxon>Oppiidae</taxon>
        <taxon>Medioppia</taxon>
    </lineage>
</organism>
<name>A0A7R9L3C0_9ACAR</name>
<evidence type="ECO:0000256" key="1">
    <source>
        <dbReference type="ARBA" id="ARBA00004496"/>
    </source>
</evidence>
<keyword evidence="4" id="KW-0808">Transferase</keyword>
<comment type="function">
    <text evidence="7">Catalyzes the GTP-dependent phosphorylation of 5-hydroxy-L-lysine.</text>
</comment>
<dbReference type="InterPro" id="IPR050249">
    <property type="entry name" value="Pseudomonas-type_ThrB"/>
</dbReference>
<evidence type="ECO:0000256" key="5">
    <source>
        <dbReference type="ARBA" id="ARBA00022777"/>
    </source>
</evidence>
<feature type="non-terminal residue" evidence="11">
    <location>
        <position position="243"/>
    </location>
</feature>
<evidence type="ECO:0000259" key="10">
    <source>
        <dbReference type="Pfam" id="PF01636"/>
    </source>
</evidence>
<dbReference type="EC" id="2.7.1.81" evidence="8"/>
<evidence type="ECO:0000256" key="6">
    <source>
        <dbReference type="ARBA" id="ARBA00036820"/>
    </source>
</evidence>
<keyword evidence="5" id="KW-0418">Kinase</keyword>
<dbReference type="InterPro" id="IPR002575">
    <property type="entry name" value="Aminoglycoside_PTrfase"/>
</dbReference>
<accession>A0A7R9L3C0</accession>
<comment type="catalytic activity">
    <reaction evidence="6">
        <text>(5R)-5-hydroxy-L-lysine + GTP = (5R)-5-phosphooxy-L-lysine + GDP + H(+)</text>
        <dbReference type="Rhea" id="RHEA:19049"/>
        <dbReference type="ChEBI" id="CHEBI:15378"/>
        <dbReference type="ChEBI" id="CHEBI:37565"/>
        <dbReference type="ChEBI" id="CHEBI:57882"/>
        <dbReference type="ChEBI" id="CHEBI:58189"/>
        <dbReference type="ChEBI" id="CHEBI:58357"/>
        <dbReference type="EC" id="2.7.1.81"/>
    </reaction>
</comment>
<sequence>VRLLEYVSGQLLRDVPFTPAILTECGQVLAKMTIALQTYDSPVLRGGRGSPWSLLQVLDVRQYLDAVENLEDRAIVSAALDEFERTVVRRLDTFEHSFIHGDYNEMNIIVDKRSPDVDGQYHLRGVIDFSDVQYAPRVFDLAIYLCYSMLMFTAGPQILAPGFGLKGYTEFIKLTDNELNVLSTCIKARFCQSLVLGAHSYRTDPTHVYALSSAKNGWPALRALHNCHQNDLLNKWLNIDKNF</sequence>
<dbReference type="EMBL" id="OC866923">
    <property type="protein sequence ID" value="CAD7633220.1"/>
    <property type="molecule type" value="Genomic_DNA"/>
</dbReference>